<comment type="similarity">
    <text evidence="6">Belongs to the KhpB RNA-binding protein family.</text>
</comment>
<organism evidence="8 9">
    <name type="scientific">Streptococcus pacificus</name>
    <dbReference type="NCBI Taxonomy" id="2740577"/>
    <lineage>
        <taxon>Bacteria</taxon>
        <taxon>Bacillati</taxon>
        <taxon>Bacillota</taxon>
        <taxon>Bacilli</taxon>
        <taxon>Lactobacillales</taxon>
        <taxon>Streptococcaceae</taxon>
        <taxon>Streptococcus</taxon>
    </lineage>
</organism>
<proteinExistence type="inferred from homology"/>
<evidence type="ECO:0000313" key="8">
    <source>
        <dbReference type="EMBL" id="MBJ8325798.1"/>
    </source>
</evidence>
<comment type="domain">
    <text evidence="6">Has an N-terminal Jag-N domain and 2 RNA-binding domains (KH and R3H).</text>
</comment>
<dbReference type="SMART" id="SM01245">
    <property type="entry name" value="Jag_N"/>
    <property type="match status" value="1"/>
</dbReference>
<dbReference type="Pfam" id="PF01424">
    <property type="entry name" value="R3H"/>
    <property type="match status" value="1"/>
</dbReference>
<comment type="caution">
    <text evidence="6">Lacks conserved residue(s) required for the propagation of feature annotation.</text>
</comment>
<dbReference type="RefSeq" id="WP_199575360.1">
    <property type="nucleotide sequence ID" value="NZ_JAENBO010000002.1"/>
</dbReference>
<dbReference type="InterPro" id="IPR001374">
    <property type="entry name" value="R3H_dom"/>
</dbReference>
<comment type="function">
    <text evidence="6">A probable RNA chaperone. Forms a complex with KhpA which binds to cellular RNA and controls its expression. Plays a role in peptidoglycan (PG) homeostasis and cell length regulation.</text>
</comment>
<dbReference type="InterPro" id="IPR038008">
    <property type="entry name" value="Jag_KH"/>
</dbReference>
<feature type="domain" description="R3H" evidence="7">
    <location>
        <begin position="239"/>
        <end position="305"/>
    </location>
</feature>
<dbReference type="InterPro" id="IPR034079">
    <property type="entry name" value="R3H_KhpB"/>
</dbReference>
<evidence type="ECO:0000313" key="9">
    <source>
        <dbReference type="Proteomes" id="UP000653045"/>
    </source>
</evidence>
<keyword evidence="5 6" id="KW-0961">Cell wall biogenesis/degradation</keyword>
<sequence length="306" mass="34509">MVLFTGKTVEEAIETGLKELNISRLKAHIKVVSREKKGFLGFGRKPAQVEIENISENIINKADRKAIRGVPDEINRQNAPVKSSLEDTVELGKVTSIIREMEEKGELIDDSVKEQLLESKKSPQTILQETGHINVLEVLSAEEKQKNTNETETVSIEEASKDVSDYISKIIYEMDLEASIDITLNHRQINLKIDTPDPGRVIGYHGKVLKSLQLLAQNYLHDHYSKAFSVTVNVHDYVEHRTKTLIDFSKKIAKRVLASGEKYEMNPMSNTERKIIHKTITAIEGVDSYSEGNDPNRYVVVVPSND</sequence>
<dbReference type="PANTHER" id="PTHR35800:SF1">
    <property type="entry name" value="RNA-BINDING PROTEIN KHPB"/>
    <property type="match status" value="1"/>
</dbReference>
<dbReference type="Gene3D" id="3.30.30.80">
    <property type="entry name" value="probable RNA-binding protein from clostridium symbiosum atcc 14940"/>
    <property type="match status" value="1"/>
</dbReference>
<evidence type="ECO:0000256" key="2">
    <source>
        <dbReference type="ARBA" id="ARBA00022884"/>
    </source>
</evidence>
<dbReference type="Pfam" id="PF14804">
    <property type="entry name" value="Jag_N"/>
    <property type="match status" value="1"/>
</dbReference>
<dbReference type="Gene3D" id="3.30.1370.50">
    <property type="entry name" value="R3H-like domain"/>
    <property type="match status" value="1"/>
</dbReference>
<dbReference type="CDD" id="cd02414">
    <property type="entry name" value="KH-II_Jag"/>
    <property type="match status" value="1"/>
</dbReference>
<dbReference type="SUPFAM" id="SSF82708">
    <property type="entry name" value="R3H domain"/>
    <property type="match status" value="1"/>
</dbReference>
<dbReference type="Proteomes" id="UP000653045">
    <property type="component" value="Unassembled WGS sequence"/>
</dbReference>
<evidence type="ECO:0000256" key="5">
    <source>
        <dbReference type="ARBA" id="ARBA00023316"/>
    </source>
</evidence>
<keyword evidence="1 6" id="KW-0963">Cytoplasm</keyword>
<comment type="subunit">
    <text evidence="6">Forms a complex with KhpA.</text>
</comment>
<comment type="caution">
    <text evidence="8">The sequence shown here is derived from an EMBL/GenBank/DDBJ whole genome shotgun (WGS) entry which is preliminary data.</text>
</comment>
<evidence type="ECO:0000256" key="4">
    <source>
        <dbReference type="ARBA" id="ARBA00023186"/>
    </source>
</evidence>
<keyword evidence="4 6" id="KW-0143">Chaperone</keyword>
<evidence type="ECO:0000259" key="7">
    <source>
        <dbReference type="PROSITE" id="PS51061"/>
    </source>
</evidence>
<gene>
    <name evidence="6" type="primary">khpB</name>
    <name evidence="6" type="synonym">eloR</name>
    <name evidence="8" type="ORF">JHK62_03780</name>
</gene>
<evidence type="ECO:0000256" key="3">
    <source>
        <dbReference type="ARBA" id="ARBA00022960"/>
    </source>
</evidence>
<evidence type="ECO:0000256" key="6">
    <source>
        <dbReference type="HAMAP-Rule" id="MF_00867"/>
    </source>
</evidence>
<dbReference type="Pfam" id="PF13083">
    <property type="entry name" value="KH_KhpA-B"/>
    <property type="match status" value="1"/>
</dbReference>
<comment type="subcellular location">
    <subcellularLocation>
        <location evidence="6">Cytoplasm</location>
    </subcellularLocation>
</comment>
<dbReference type="InterPro" id="IPR036867">
    <property type="entry name" value="R3H_dom_sf"/>
</dbReference>
<accession>A0ABS0ZIX3</accession>
<dbReference type="InterPro" id="IPR038247">
    <property type="entry name" value="Jag_N_dom_sf"/>
</dbReference>
<dbReference type="NCBIfam" id="NF041568">
    <property type="entry name" value="Jag_EloR"/>
    <property type="match status" value="1"/>
</dbReference>
<dbReference type="SMART" id="SM00393">
    <property type="entry name" value="R3H"/>
    <property type="match status" value="1"/>
</dbReference>
<keyword evidence="2 6" id="KW-0694">RNA-binding</keyword>
<reference evidence="8 9" key="1">
    <citation type="journal article" date="2021" name="Int. J. Syst. Evol. Microbiol.">
        <title>Streptococcus vicugnae sp. nov., isolated from faeces of alpacas (Vicugna pacos) and cattle (Bos taurus), Streptococcus zalophi sp. nov., and Streptococcus pacificus sp. nov., isolated from respiratory tract of California sea lions (Zalophus californianus).</title>
        <authorList>
            <person name="Volokhov D.V."/>
            <person name="Zagorodnyaya T.A."/>
            <person name="Shen Z."/>
            <person name="Blom J."/>
            <person name="Furtak V.A."/>
            <person name="Eisenberg T."/>
            <person name="Fan P."/>
            <person name="Jeong K.C."/>
            <person name="Gao Y."/>
            <person name="Zhang S."/>
            <person name="Amselle M."/>
        </authorList>
    </citation>
    <scope>NUCLEOTIDE SEQUENCE [LARGE SCALE GENOMIC DNA]</scope>
    <source>
        <strain evidence="8 9">CSL7591</strain>
    </source>
</reference>
<keyword evidence="3 6" id="KW-0133">Cell shape</keyword>
<dbReference type="InterPro" id="IPR032782">
    <property type="entry name" value="KhpB_N"/>
</dbReference>
<dbReference type="PANTHER" id="PTHR35800">
    <property type="entry name" value="PROTEIN JAG"/>
    <property type="match status" value="1"/>
</dbReference>
<dbReference type="InterPro" id="IPR015946">
    <property type="entry name" value="KH_dom-like_a/b"/>
</dbReference>
<name>A0ABS0ZIX3_9STRE</name>
<dbReference type="InterPro" id="IPR039247">
    <property type="entry name" value="KhpB"/>
</dbReference>
<dbReference type="HAMAP" id="MF_00867">
    <property type="entry name" value="KhpB"/>
    <property type="match status" value="1"/>
</dbReference>
<dbReference type="Gene3D" id="3.30.300.20">
    <property type="match status" value="1"/>
</dbReference>
<keyword evidence="9" id="KW-1185">Reference proteome</keyword>
<dbReference type="CDD" id="cd02644">
    <property type="entry name" value="R3H_jag"/>
    <property type="match status" value="1"/>
</dbReference>
<dbReference type="EMBL" id="JAENBO010000002">
    <property type="protein sequence ID" value="MBJ8325798.1"/>
    <property type="molecule type" value="Genomic_DNA"/>
</dbReference>
<protein>
    <recommendedName>
        <fullName evidence="6">RNA-binding protein KhpB</fullName>
    </recommendedName>
    <alternativeName>
        <fullName evidence="6">RNA-binding protein EloR</fullName>
    </alternativeName>
</protein>
<dbReference type="PROSITE" id="PS51061">
    <property type="entry name" value="R3H"/>
    <property type="match status" value="1"/>
</dbReference>
<evidence type="ECO:0000256" key="1">
    <source>
        <dbReference type="ARBA" id="ARBA00022490"/>
    </source>
</evidence>